<dbReference type="EMBL" id="FOVI01000018">
    <property type="protein sequence ID" value="SFO05049.1"/>
    <property type="molecule type" value="Genomic_DNA"/>
</dbReference>
<dbReference type="OrthoDB" id="354455at117743"/>
<dbReference type="STRING" id="913024.SAMN05421741_11834"/>
<gene>
    <name evidence="1" type="ORF">SAMN05421741_11834</name>
</gene>
<name>A0A1I5E0P7_9FLAO</name>
<evidence type="ECO:0000313" key="2">
    <source>
        <dbReference type="Proteomes" id="UP000199036"/>
    </source>
</evidence>
<dbReference type="Proteomes" id="UP000199036">
    <property type="component" value="Unassembled WGS sequence"/>
</dbReference>
<accession>A0A1I5E0P7</accession>
<reference evidence="2" key="1">
    <citation type="submission" date="2016-10" db="EMBL/GenBank/DDBJ databases">
        <authorList>
            <person name="Varghese N."/>
            <person name="Submissions S."/>
        </authorList>
    </citation>
    <scope>NUCLEOTIDE SEQUENCE [LARGE SCALE GENOMIC DNA]</scope>
    <source>
        <strain evidence="2">DS-12</strain>
    </source>
</reference>
<keyword evidence="2" id="KW-1185">Reference proteome</keyword>
<dbReference type="RefSeq" id="WP_091524630.1">
    <property type="nucleotide sequence ID" value="NZ_FOVI01000018.1"/>
</dbReference>
<organism evidence="1 2">
    <name type="scientific">Paenimyroides ummariense</name>
    <dbReference type="NCBI Taxonomy" id="913024"/>
    <lineage>
        <taxon>Bacteria</taxon>
        <taxon>Pseudomonadati</taxon>
        <taxon>Bacteroidota</taxon>
        <taxon>Flavobacteriia</taxon>
        <taxon>Flavobacteriales</taxon>
        <taxon>Flavobacteriaceae</taxon>
        <taxon>Paenimyroides</taxon>
    </lineage>
</organism>
<evidence type="ECO:0000313" key="1">
    <source>
        <dbReference type="EMBL" id="SFO05049.1"/>
    </source>
</evidence>
<dbReference type="AlphaFoldDB" id="A0A1I5E0P7"/>
<protein>
    <submittedName>
        <fullName evidence="1">Uncharacterized protein</fullName>
    </submittedName>
</protein>
<proteinExistence type="predicted"/>
<sequence>MKSGIELIADERRQQIEVHARTIELDLKYNSEKQLSVAAKRLLEFDPRETGRPLYWDRDIWNKLTGKDYKKRLIIAGALIAAEIDRLQNF</sequence>